<dbReference type="EC" id="1.2.1.3" evidence="5"/>
<evidence type="ECO:0000313" key="10">
    <source>
        <dbReference type="Proteomes" id="UP000694425"/>
    </source>
</evidence>
<comment type="subunit">
    <text evidence="2">Homotetramer.</text>
</comment>
<protein>
    <recommendedName>
        <fullName evidence="5">aldehyde dehydrogenase (NAD(+))</fullName>
        <ecNumber evidence="5">1.2.1.3</ecNumber>
    </recommendedName>
</protein>
<dbReference type="PROSITE" id="PS00687">
    <property type="entry name" value="ALDEHYDE_DEHYDR_GLU"/>
    <property type="match status" value="1"/>
</dbReference>
<dbReference type="PANTHER" id="PTHR43521:SF1">
    <property type="entry name" value="ALPHA-AMINOADIPIC SEMIALDEHYDE DEHYDROGENASE"/>
    <property type="match status" value="1"/>
</dbReference>
<dbReference type="InterPro" id="IPR015590">
    <property type="entry name" value="Aldehyde_DH_dom"/>
</dbReference>
<dbReference type="Proteomes" id="UP000694425">
    <property type="component" value="Unplaced"/>
</dbReference>
<accession>A0A8C7AL92</accession>
<evidence type="ECO:0000259" key="8">
    <source>
        <dbReference type="Pfam" id="PF00171"/>
    </source>
</evidence>
<evidence type="ECO:0000313" key="9">
    <source>
        <dbReference type="Ensembl" id="ENSNVIP00000009084.1"/>
    </source>
</evidence>
<evidence type="ECO:0000256" key="7">
    <source>
        <dbReference type="RuleBase" id="RU003345"/>
    </source>
</evidence>
<evidence type="ECO:0000256" key="1">
    <source>
        <dbReference type="ARBA" id="ARBA00009986"/>
    </source>
</evidence>
<reference evidence="9" key="1">
    <citation type="submission" date="2025-08" db="UniProtKB">
        <authorList>
            <consortium name="Ensembl"/>
        </authorList>
    </citation>
    <scope>IDENTIFICATION</scope>
</reference>
<name>A0A8C7AL92_NEOVI</name>
<dbReference type="GO" id="GO:0004029">
    <property type="term" value="F:aldehyde dehydrogenase (NAD+) activity"/>
    <property type="evidence" value="ECO:0007669"/>
    <property type="project" value="UniProtKB-EC"/>
</dbReference>
<evidence type="ECO:0000256" key="4">
    <source>
        <dbReference type="ARBA" id="ARBA00023027"/>
    </source>
</evidence>
<organism evidence="9 10">
    <name type="scientific">Neovison vison</name>
    <name type="common">American mink</name>
    <name type="synonym">Mustela vison</name>
    <dbReference type="NCBI Taxonomy" id="452646"/>
    <lineage>
        <taxon>Eukaryota</taxon>
        <taxon>Metazoa</taxon>
        <taxon>Chordata</taxon>
        <taxon>Craniata</taxon>
        <taxon>Vertebrata</taxon>
        <taxon>Euteleostomi</taxon>
        <taxon>Mammalia</taxon>
        <taxon>Eutheria</taxon>
        <taxon>Laurasiatheria</taxon>
        <taxon>Carnivora</taxon>
        <taxon>Caniformia</taxon>
        <taxon>Musteloidea</taxon>
        <taxon>Mustelidae</taxon>
        <taxon>Mustelinae</taxon>
        <taxon>Neogale</taxon>
    </lineage>
</organism>
<feature type="domain" description="Aldehyde dehydrogenase" evidence="8">
    <location>
        <begin position="64"/>
        <end position="342"/>
    </location>
</feature>
<reference evidence="9" key="2">
    <citation type="submission" date="2025-09" db="UniProtKB">
        <authorList>
            <consortium name="Ensembl"/>
        </authorList>
    </citation>
    <scope>IDENTIFICATION</scope>
</reference>
<keyword evidence="3 7" id="KW-0560">Oxidoreductase</keyword>
<feature type="active site" evidence="6">
    <location>
        <position position="238"/>
    </location>
</feature>
<dbReference type="InterPro" id="IPR044638">
    <property type="entry name" value="ALDH7A1-like"/>
</dbReference>
<keyword evidence="4" id="KW-0520">NAD</keyword>
<evidence type="ECO:0000256" key="3">
    <source>
        <dbReference type="ARBA" id="ARBA00023002"/>
    </source>
</evidence>
<dbReference type="GeneTree" id="ENSGT00940000154938"/>
<dbReference type="Gene3D" id="3.40.309.10">
    <property type="entry name" value="Aldehyde Dehydrogenase, Chain A, domain 2"/>
    <property type="match status" value="2"/>
</dbReference>
<evidence type="ECO:0000256" key="2">
    <source>
        <dbReference type="ARBA" id="ARBA00011881"/>
    </source>
</evidence>
<dbReference type="Ensembl" id="ENSNVIT00000010633.1">
    <property type="protein sequence ID" value="ENSNVIP00000009084.1"/>
    <property type="gene ID" value="ENSNVIG00000006240.1"/>
</dbReference>
<dbReference type="Gene3D" id="3.40.605.10">
    <property type="entry name" value="Aldehyde Dehydrogenase, Chain A, domain 1"/>
    <property type="match status" value="2"/>
</dbReference>
<evidence type="ECO:0000256" key="5">
    <source>
        <dbReference type="ARBA" id="ARBA00024226"/>
    </source>
</evidence>
<proteinExistence type="inferred from homology"/>
<dbReference type="SUPFAM" id="SSF53720">
    <property type="entry name" value="ALDH-like"/>
    <property type="match status" value="1"/>
</dbReference>
<dbReference type="InterPro" id="IPR016161">
    <property type="entry name" value="Ald_DH/histidinol_DH"/>
</dbReference>
<dbReference type="PANTHER" id="PTHR43521">
    <property type="entry name" value="ALPHA-AMINOADIPIC SEMIALDEHYDE DEHYDROGENASE"/>
    <property type="match status" value="1"/>
</dbReference>
<dbReference type="InterPro" id="IPR016163">
    <property type="entry name" value="Ald_DH_C"/>
</dbReference>
<feature type="domain" description="Aldehyde dehydrogenase" evidence="8">
    <location>
        <begin position="347"/>
        <end position="437"/>
    </location>
</feature>
<comment type="similarity">
    <text evidence="1 7">Belongs to the aldehyde dehydrogenase family.</text>
</comment>
<dbReference type="Pfam" id="PF00171">
    <property type="entry name" value="Aldedh"/>
    <property type="match status" value="2"/>
</dbReference>
<dbReference type="InterPro" id="IPR016162">
    <property type="entry name" value="Ald_DH_N"/>
</dbReference>
<evidence type="ECO:0000256" key="6">
    <source>
        <dbReference type="PROSITE-ProRule" id="PRU10007"/>
    </source>
</evidence>
<sequence>MWRVPRQLCVHFARGSRLSGPWNRPAAFMSTLLINQAQYAWLKELGLREENEGVYNGSWGGRGEVPAPKRGEIVRQIGDALREKIQKLGSLVSLEMGKILVEGVGEVQEYVDICDYAVGLSRMIGGPILPSERPGHALIEQWNPVGLVGIITAFNFPVAVYGWNNAIAMICGNVCLWKGAPTTSLISVAVTKWCRCWTSVTAMAKDERVNLLSFTGSTQVGKQVALMVQERFGRSLLELGGNNAIIAFEDADLSLVVPSALFAAVGTAGQRCTTARRLFLHESIHDEVVNRLKKAYAQIRVGNPWDSNVLYGPLHTKQAVSMFLGAVEEAKKEGGTVVYGGKVMTLSPVVTHFASLSEEEVFAWNNEVKQGLSSSIFTKDLGRIFRWLGPKGSDCGIVNVNIPTSGAEIGGAFGGEKHTGGGRESGSDAWKQYMRRSTCTINYSKDLPLAQGIKFQ</sequence>
<dbReference type="InterPro" id="IPR029510">
    <property type="entry name" value="Ald_DH_CS_GLU"/>
</dbReference>
<keyword evidence="10" id="KW-1185">Reference proteome</keyword>
<dbReference type="AlphaFoldDB" id="A0A8C7AL92"/>